<organism evidence="10 14">
    <name type="scientific">Roseburia intestinalis</name>
    <dbReference type="NCBI Taxonomy" id="166486"/>
    <lineage>
        <taxon>Bacteria</taxon>
        <taxon>Bacillati</taxon>
        <taxon>Bacillota</taxon>
        <taxon>Clostridia</taxon>
        <taxon>Lachnospirales</taxon>
        <taxon>Lachnospiraceae</taxon>
        <taxon>Roseburia</taxon>
    </lineage>
</organism>
<evidence type="ECO:0000313" key="17">
    <source>
        <dbReference type="Proteomes" id="UP000478483"/>
    </source>
</evidence>
<evidence type="ECO:0000313" key="14">
    <source>
        <dbReference type="Proteomes" id="UP000095350"/>
    </source>
</evidence>
<evidence type="ECO:0000313" key="15">
    <source>
        <dbReference type="Proteomes" id="UP000284051"/>
    </source>
</evidence>
<evidence type="ECO:0000256" key="4">
    <source>
        <dbReference type="ARBA" id="ARBA00023163"/>
    </source>
</evidence>
<dbReference type="GO" id="GO:0006355">
    <property type="term" value="P:regulation of DNA-templated transcription"/>
    <property type="evidence" value="ECO:0007669"/>
    <property type="project" value="InterPro"/>
</dbReference>
<dbReference type="GO" id="GO:0000156">
    <property type="term" value="F:phosphorelay response regulator activity"/>
    <property type="evidence" value="ECO:0007669"/>
    <property type="project" value="TreeGrafter"/>
</dbReference>
<evidence type="ECO:0000256" key="3">
    <source>
        <dbReference type="ARBA" id="ARBA00023125"/>
    </source>
</evidence>
<dbReference type="InterPro" id="IPR039420">
    <property type="entry name" value="WalR-like"/>
</dbReference>
<dbReference type="Gene3D" id="3.40.50.2300">
    <property type="match status" value="1"/>
</dbReference>
<accession>A0A173TX09</accession>
<keyword evidence="6" id="KW-0597">Phosphoprotein</keyword>
<feature type="DNA-binding region" description="OmpR/PhoB-type" evidence="7">
    <location>
        <begin position="133"/>
        <end position="232"/>
    </location>
</feature>
<evidence type="ECO:0000259" key="8">
    <source>
        <dbReference type="PROSITE" id="PS50110"/>
    </source>
</evidence>
<dbReference type="InterPro" id="IPR001867">
    <property type="entry name" value="OmpR/PhoB-type_DNA-bd"/>
</dbReference>
<keyword evidence="4" id="KW-0804">Transcription</keyword>
<dbReference type="EMBL" id="QRID01000004">
    <property type="protein sequence ID" value="RHG29579.1"/>
    <property type="molecule type" value="Genomic_DNA"/>
</dbReference>
<evidence type="ECO:0000256" key="7">
    <source>
        <dbReference type="PROSITE-ProRule" id="PRU01091"/>
    </source>
</evidence>
<dbReference type="Gene3D" id="6.10.250.690">
    <property type="match status" value="1"/>
</dbReference>
<dbReference type="PaxDb" id="166486-ERS852572_01784"/>
<dbReference type="Proteomes" id="UP000478483">
    <property type="component" value="Unassembled WGS sequence"/>
</dbReference>
<feature type="modified residue" description="4-aspartylphosphate" evidence="6">
    <location>
        <position position="60"/>
    </location>
</feature>
<dbReference type="PANTHER" id="PTHR48111">
    <property type="entry name" value="REGULATOR OF RPOS"/>
    <property type="match status" value="1"/>
</dbReference>
<reference evidence="10 14" key="1">
    <citation type="submission" date="2015-09" db="EMBL/GenBank/DDBJ databases">
        <authorList>
            <consortium name="Pathogen Informatics"/>
        </authorList>
    </citation>
    <scope>NUCLEOTIDE SEQUENCE [LARGE SCALE GENOMIC DNA]</scope>
    <source>
        <strain evidence="10 14">2789STDY5834960</strain>
    </source>
</reference>
<evidence type="ECO:0000313" key="10">
    <source>
        <dbReference type="EMBL" id="CUN07422.1"/>
    </source>
</evidence>
<keyword evidence="2" id="KW-0805">Transcription regulation</keyword>
<dbReference type="SMART" id="SM00862">
    <property type="entry name" value="Trans_reg_C"/>
    <property type="match status" value="1"/>
</dbReference>
<keyword evidence="3 7" id="KW-0238">DNA-binding</keyword>
<feature type="domain" description="OmpR/PhoB-type" evidence="9">
    <location>
        <begin position="133"/>
        <end position="232"/>
    </location>
</feature>
<protein>
    <recommendedName>
        <fullName evidence="1">Stage 0 sporulation protein A homolog</fullName>
    </recommendedName>
</protein>
<dbReference type="Proteomes" id="UP000284465">
    <property type="component" value="Unassembled WGS sequence"/>
</dbReference>
<evidence type="ECO:0000313" key="11">
    <source>
        <dbReference type="EMBL" id="MTR83949.1"/>
    </source>
</evidence>
<dbReference type="CDD" id="cd00383">
    <property type="entry name" value="trans_reg_C"/>
    <property type="match status" value="1"/>
</dbReference>
<dbReference type="GO" id="GO:0005829">
    <property type="term" value="C:cytosol"/>
    <property type="evidence" value="ECO:0007669"/>
    <property type="project" value="TreeGrafter"/>
</dbReference>
<feature type="domain" description="Response regulatory" evidence="8">
    <location>
        <begin position="11"/>
        <end position="124"/>
    </location>
</feature>
<dbReference type="Gene3D" id="1.10.10.10">
    <property type="entry name" value="Winged helix-like DNA-binding domain superfamily/Winged helix DNA-binding domain"/>
    <property type="match status" value="1"/>
</dbReference>
<dbReference type="Proteomes" id="UP000095350">
    <property type="component" value="Unassembled WGS sequence"/>
</dbReference>
<dbReference type="PANTHER" id="PTHR48111:SF50">
    <property type="entry name" value="KDP OPERON TRANSCRIPTIONAL REGULATORY PROTEIN KDPE"/>
    <property type="match status" value="1"/>
</dbReference>
<dbReference type="EMBL" id="WNAJ01000002">
    <property type="protein sequence ID" value="MTR83949.1"/>
    <property type="molecule type" value="Genomic_DNA"/>
</dbReference>
<dbReference type="RefSeq" id="WP_055194266.1">
    <property type="nucleotide sequence ID" value="NZ_CABIYH010000012.1"/>
</dbReference>
<dbReference type="EMBL" id="QSFP01000005">
    <property type="protein sequence ID" value="RHA68331.1"/>
    <property type="molecule type" value="Genomic_DNA"/>
</dbReference>
<comment type="function">
    <text evidence="5">May play the central regulatory role in sporulation. It may be an element of the effector pathway responsible for the activation of sporulation genes in response to nutritional stress. Spo0A may act in concert with spo0H (a sigma factor) to control the expression of some genes that are critical to the sporulation process.</text>
</comment>
<dbReference type="GO" id="GO:0000976">
    <property type="term" value="F:transcription cis-regulatory region binding"/>
    <property type="evidence" value="ECO:0007669"/>
    <property type="project" value="TreeGrafter"/>
</dbReference>
<dbReference type="InterPro" id="IPR011006">
    <property type="entry name" value="CheY-like_superfamily"/>
</dbReference>
<dbReference type="Pfam" id="PF00486">
    <property type="entry name" value="Trans_reg_C"/>
    <property type="match status" value="1"/>
</dbReference>
<evidence type="ECO:0000313" key="13">
    <source>
        <dbReference type="EMBL" id="RHG29579.1"/>
    </source>
</evidence>
<evidence type="ECO:0000313" key="12">
    <source>
        <dbReference type="EMBL" id="RHA68331.1"/>
    </source>
</evidence>
<gene>
    <name evidence="10" type="primary">kdpE</name>
    <name evidence="13" type="ORF">DW264_05110</name>
    <name evidence="12" type="ORF">DW927_06315</name>
    <name evidence="10" type="ORF">ERS852572_01784</name>
    <name evidence="11" type="ORF">GMD50_02545</name>
</gene>
<dbReference type="SMART" id="SM00448">
    <property type="entry name" value="REC"/>
    <property type="match status" value="1"/>
</dbReference>
<evidence type="ECO:0000256" key="1">
    <source>
        <dbReference type="ARBA" id="ARBA00018672"/>
    </source>
</evidence>
<dbReference type="Proteomes" id="UP000284051">
    <property type="component" value="Unassembled WGS sequence"/>
</dbReference>
<dbReference type="AlphaFoldDB" id="A0A173TX09"/>
<evidence type="ECO:0000256" key="5">
    <source>
        <dbReference type="ARBA" id="ARBA00024867"/>
    </source>
</evidence>
<dbReference type="PROSITE" id="PS51755">
    <property type="entry name" value="OMPR_PHOB"/>
    <property type="match status" value="1"/>
</dbReference>
<evidence type="ECO:0000259" key="9">
    <source>
        <dbReference type="PROSITE" id="PS51755"/>
    </source>
</evidence>
<reference evidence="11 17" key="3">
    <citation type="journal article" date="2019" name="Nat. Med.">
        <title>A library of human gut bacterial isolates paired with longitudinal multiomics data enables mechanistic microbiome research.</title>
        <authorList>
            <person name="Poyet M."/>
            <person name="Groussin M."/>
            <person name="Gibbons S.M."/>
            <person name="Avila-Pacheco J."/>
            <person name="Jiang X."/>
            <person name="Kearney S.M."/>
            <person name="Perrotta A.R."/>
            <person name="Berdy B."/>
            <person name="Zhao S."/>
            <person name="Lieberman T.D."/>
            <person name="Swanson P.K."/>
            <person name="Smith M."/>
            <person name="Roesemann S."/>
            <person name="Alexander J.E."/>
            <person name="Rich S.A."/>
            <person name="Livny J."/>
            <person name="Vlamakis H."/>
            <person name="Clish C."/>
            <person name="Bullock K."/>
            <person name="Deik A."/>
            <person name="Scott J."/>
            <person name="Pierce K.A."/>
            <person name="Xavier R.J."/>
            <person name="Alm E.J."/>
        </authorList>
    </citation>
    <scope>NUCLEOTIDE SEQUENCE [LARGE SCALE GENOMIC DNA]</scope>
    <source>
        <strain evidence="11 17">BIOML-A1</strain>
    </source>
</reference>
<dbReference type="SUPFAM" id="SSF52172">
    <property type="entry name" value="CheY-like"/>
    <property type="match status" value="1"/>
</dbReference>
<evidence type="ECO:0000256" key="2">
    <source>
        <dbReference type="ARBA" id="ARBA00023015"/>
    </source>
</evidence>
<dbReference type="PROSITE" id="PS50110">
    <property type="entry name" value="RESPONSE_REGULATORY"/>
    <property type="match status" value="1"/>
</dbReference>
<reference evidence="15 16" key="2">
    <citation type="submission" date="2018-08" db="EMBL/GenBank/DDBJ databases">
        <title>A genome reference for cultivated species of the human gut microbiota.</title>
        <authorList>
            <person name="Zou Y."/>
            <person name="Xue W."/>
            <person name="Luo G."/>
        </authorList>
    </citation>
    <scope>NUCLEOTIDE SEQUENCE [LARGE SCALE GENOMIC DNA]</scope>
    <source>
        <strain evidence="13 15">AM22-21LB</strain>
        <strain evidence="12 16">AM43-11</strain>
    </source>
</reference>
<dbReference type="EMBL" id="CYXZ01000012">
    <property type="protein sequence ID" value="CUN07422.1"/>
    <property type="molecule type" value="Genomic_DNA"/>
</dbReference>
<dbReference type="Pfam" id="PF00072">
    <property type="entry name" value="Response_reg"/>
    <property type="match status" value="1"/>
</dbReference>
<dbReference type="InterPro" id="IPR036388">
    <property type="entry name" value="WH-like_DNA-bd_sf"/>
</dbReference>
<dbReference type="GO" id="GO:0032993">
    <property type="term" value="C:protein-DNA complex"/>
    <property type="evidence" value="ECO:0007669"/>
    <property type="project" value="TreeGrafter"/>
</dbReference>
<dbReference type="OrthoDB" id="9802426at2"/>
<name>A0A173TX09_9FIRM</name>
<sequence length="267" mass="30675">MIENRISDRAKILLIDEDTSISYLIRRAMEKENYKIYIAGSGKQGMEMSTGVCPDLILMDNKFSDMEGITLIQWFREWTDCPIIILSERSSYLDKVEALYAGADDYMVKPFHEKELAARIFSALRRRISAGAHTYYEAGNLKVDFTKRQVLLGGTEVHFSPVEYRIIESLALNSGTVVTYQMLLEKIWGPYAEQNSRILRVNMTNIRKKIESSPLEPEYITTIPRVGYRMLESQAEKGGMQMLENQTGRNMKVMEGQNIRNGIRMMA</sequence>
<evidence type="ECO:0000256" key="6">
    <source>
        <dbReference type="PROSITE-ProRule" id="PRU00169"/>
    </source>
</evidence>
<dbReference type="STRING" id="166486.ERS852572_01784"/>
<evidence type="ECO:0000313" key="16">
    <source>
        <dbReference type="Proteomes" id="UP000284465"/>
    </source>
</evidence>
<proteinExistence type="predicted"/>
<dbReference type="InterPro" id="IPR001789">
    <property type="entry name" value="Sig_transdc_resp-reg_receiver"/>
</dbReference>